<dbReference type="InterPro" id="IPR008775">
    <property type="entry name" value="Phytyl_CoA_dOase-like"/>
</dbReference>
<name>A0A229RN91_AMYAL</name>
<dbReference type="PANTHER" id="PTHR20883:SF46">
    <property type="entry name" value="PHYTANOYL-COA HYDROXYLASE"/>
    <property type="match status" value="1"/>
</dbReference>
<gene>
    <name evidence="1" type="ORF">CFP75_22940</name>
</gene>
<accession>A0A229RN91</accession>
<dbReference type="Gene3D" id="2.60.120.620">
    <property type="entry name" value="q2cbj1_9rhob like domain"/>
    <property type="match status" value="1"/>
</dbReference>
<evidence type="ECO:0000313" key="1">
    <source>
        <dbReference type="EMBL" id="OXM47959.1"/>
    </source>
</evidence>
<dbReference type="RefSeq" id="WP_020629281.1">
    <property type="nucleotide sequence ID" value="NZ_KB913032.1"/>
</dbReference>
<dbReference type="Proteomes" id="UP000215563">
    <property type="component" value="Unassembled WGS sequence"/>
</dbReference>
<dbReference type="OrthoDB" id="9796766at2"/>
<dbReference type="SUPFAM" id="SSF51197">
    <property type="entry name" value="Clavaminate synthase-like"/>
    <property type="match status" value="1"/>
</dbReference>
<proteinExistence type="predicted"/>
<dbReference type="Pfam" id="PF05721">
    <property type="entry name" value="PhyH"/>
    <property type="match status" value="1"/>
</dbReference>
<organism evidence="1 2">
    <name type="scientific">Amycolatopsis alba DSM 44262</name>
    <dbReference type="NCBI Taxonomy" id="1125972"/>
    <lineage>
        <taxon>Bacteria</taxon>
        <taxon>Bacillati</taxon>
        <taxon>Actinomycetota</taxon>
        <taxon>Actinomycetes</taxon>
        <taxon>Pseudonocardiales</taxon>
        <taxon>Pseudonocardiaceae</taxon>
        <taxon>Amycolatopsis</taxon>
    </lineage>
</organism>
<dbReference type="EMBL" id="NMQU01000068">
    <property type="protein sequence ID" value="OXM47959.1"/>
    <property type="molecule type" value="Genomic_DNA"/>
</dbReference>
<dbReference type="GO" id="GO:0005506">
    <property type="term" value="F:iron ion binding"/>
    <property type="evidence" value="ECO:0007669"/>
    <property type="project" value="UniProtKB-ARBA"/>
</dbReference>
<dbReference type="AlphaFoldDB" id="A0A229RN91"/>
<keyword evidence="2" id="KW-1185">Reference proteome</keyword>
<comment type="caution">
    <text evidence="1">The sequence shown here is derived from an EMBL/GenBank/DDBJ whole genome shotgun (WGS) entry which is preliminary data.</text>
</comment>
<protein>
    <submittedName>
        <fullName evidence="1">Phytanoyl-CoA dioxygenase</fullName>
    </submittedName>
</protein>
<evidence type="ECO:0000313" key="2">
    <source>
        <dbReference type="Proteomes" id="UP000215563"/>
    </source>
</evidence>
<reference evidence="1 2" key="1">
    <citation type="submission" date="2017-07" db="EMBL/GenBank/DDBJ databases">
        <title>Amycolatopsis alba DSM 44262 Genome sequencing and assembly.</title>
        <authorList>
            <person name="Kaur N."/>
            <person name="Mayilraj S."/>
        </authorList>
    </citation>
    <scope>NUCLEOTIDE SEQUENCE [LARGE SCALE GENOMIC DNA]</scope>
    <source>
        <strain evidence="1 2">DSM 44262</strain>
    </source>
</reference>
<keyword evidence="1" id="KW-0560">Oxidoreductase</keyword>
<dbReference type="GO" id="GO:0016706">
    <property type="term" value="F:2-oxoglutarate-dependent dioxygenase activity"/>
    <property type="evidence" value="ECO:0007669"/>
    <property type="project" value="UniProtKB-ARBA"/>
</dbReference>
<dbReference type="PANTHER" id="PTHR20883">
    <property type="entry name" value="PHYTANOYL-COA DIOXYGENASE DOMAIN CONTAINING 1"/>
    <property type="match status" value="1"/>
</dbReference>
<keyword evidence="1" id="KW-0223">Dioxygenase</keyword>
<sequence length="286" mass="32263">MTPTTATGDLLPTAEDVAFYAEHGWWTSDVVIPDEVLETAQLGAERHYAGERDHELLITGGYLDWRPQHGDVIRLNDYVSLQNDDLRQLVDLPVIAGIAARLAGTDQIRLFHDQLICKPAGMAPSESTVGWHVDAAYWQTCSSRDMLTAWIPFQDCDDDIGAISFVDGSHRRDDTEWMRTFTEHDMTELERSFAGAAPVHKVPLRIKRGQVSFHHCRTIHGSDANRSSRDRVALALHFQDRANRYVPHTDSSRNRTVHINDLLCRKDDAGLPDYADPDICPVLWPV</sequence>